<evidence type="ECO:0000313" key="1">
    <source>
        <dbReference type="EMBL" id="TAX71746.1"/>
    </source>
</evidence>
<reference evidence="1 2" key="1">
    <citation type="submission" date="2019-02" db="EMBL/GenBank/DDBJ databases">
        <title>The genomic architecture of introgression among sibling species of bacteria.</title>
        <authorList>
            <person name="Cavassim M.I.A."/>
            <person name="Moeskjaer S."/>
            <person name="Moslemi C."/>
            <person name="Fields B."/>
            <person name="Bachmann A."/>
            <person name="Vilhjalmsson B."/>
            <person name="Schierup M.H."/>
            <person name="Young J.P.W."/>
            <person name="Andersen S.U."/>
        </authorList>
    </citation>
    <scope>NUCLEOTIDE SEQUENCE [LARGE SCALE GENOMIC DNA]</scope>
    <source>
        <strain evidence="1 2">SM145A</strain>
    </source>
</reference>
<proteinExistence type="predicted"/>
<dbReference type="Proteomes" id="UP000293652">
    <property type="component" value="Unassembled WGS sequence"/>
</dbReference>
<sequence>MGCHSGKRCFLRYFRPSFRYKEVFRFGWEVAHPFAGLVGRRDDNVARRRHPTETRKPPML</sequence>
<dbReference type="EMBL" id="SIPC01000001">
    <property type="protein sequence ID" value="TAX71746.1"/>
    <property type="molecule type" value="Genomic_DNA"/>
</dbReference>
<accession>A0A4V6MQ82</accession>
<dbReference type="RefSeq" id="WP_130679840.1">
    <property type="nucleotide sequence ID" value="NZ_SIOU01000001.1"/>
</dbReference>
<comment type="caution">
    <text evidence="1">The sequence shown here is derived from an EMBL/GenBank/DDBJ whole genome shotgun (WGS) entry which is preliminary data.</text>
</comment>
<gene>
    <name evidence="1" type="ORF">ELI03_08315</name>
</gene>
<protein>
    <submittedName>
        <fullName evidence="1">Uncharacterized protein</fullName>
    </submittedName>
</protein>
<evidence type="ECO:0000313" key="2">
    <source>
        <dbReference type="Proteomes" id="UP000293652"/>
    </source>
</evidence>
<dbReference type="AlphaFoldDB" id="A0A4V6MQ82"/>
<organism evidence="1 2">
    <name type="scientific">Rhizobium leguminosarum</name>
    <dbReference type="NCBI Taxonomy" id="384"/>
    <lineage>
        <taxon>Bacteria</taxon>
        <taxon>Pseudomonadati</taxon>
        <taxon>Pseudomonadota</taxon>
        <taxon>Alphaproteobacteria</taxon>
        <taxon>Hyphomicrobiales</taxon>
        <taxon>Rhizobiaceae</taxon>
        <taxon>Rhizobium/Agrobacterium group</taxon>
        <taxon>Rhizobium</taxon>
    </lineage>
</organism>
<name>A0A4V6MQ82_RHILE</name>